<keyword evidence="1 4" id="KW-0732">Signal</keyword>
<evidence type="ECO:0000313" key="8">
    <source>
        <dbReference type="Proteomes" id="UP001196870"/>
    </source>
</evidence>
<dbReference type="InterPro" id="IPR007543">
    <property type="entry name" value="LptD_C"/>
</dbReference>
<dbReference type="PANTHER" id="PTHR30189:SF1">
    <property type="entry name" value="LPS-ASSEMBLY PROTEIN LPTD"/>
    <property type="match status" value="1"/>
</dbReference>
<proteinExistence type="inferred from homology"/>
<evidence type="ECO:0000256" key="3">
    <source>
        <dbReference type="ARBA" id="ARBA00023237"/>
    </source>
</evidence>
<evidence type="ECO:0000256" key="1">
    <source>
        <dbReference type="ARBA" id="ARBA00022729"/>
    </source>
</evidence>
<reference evidence="8" key="1">
    <citation type="journal article" date="2021" name="Syst. Appl. Microbiol.">
        <title>Roseomonas hellenica sp. nov., isolated from roots of wild-growing Alkanna tinctoria.</title>
        <authorList>
            <person name="Rat A."/>
            <person name="Naranjo H.D."/>
            <person name="Lebbe L."/>
            <person name="Cnockaert M."/>
            <person name="Krigas N."/>
            <person name="Grigoriadou K."/>
            <person name="Maloupa E."/>
            <person name="Willems A."/>
        </authorList>
    </citation>
    <scope>NUCLEOTIDE SEQUENCE [LARGE SCALE GENOMIC DNA]</scope>
    <source>
        <strain evidence="8">LMG 31523</strain>
    </source>
</reference>
<organism evidence="7 8">
    <name type="scientific">Plastoroseomonas hellenica</name>
    <dbReference type="NCBI Taxonomy" id="2687306"/>
    <lineage>
        <taxon>Bacteria</taxon>
        <taxon>Pseudomonadati</taxon>
        <taxon>Pseudomonadota</taxon>
        <taxon>Alphaproteobacteria</taxon>
        <taxon>Acetobacterales</taxon>
        <taxon>Acetobacteraceae</taxon>
        <taxon>Plastoroseomonas</taxon>
    </lineage>
</organism>
<dbReference type="Pfam" id="PF03968">
    <property type="entry name" value="LptD_N"/>
    <property type="match status" value="1"/>
</dbReference>
<evidence type="ECO:0000313" key="7">
    <source>
        <dbReference type="EMBL" id="MBR0668463.1"/>
    </source>
</evidence>
<comment type="caution">
    <text evidence="7">The sequence shown here is derived from an EMBL/GenBank/DDBJ whole genome shotgun (WGS) entry which is preliminary data.</text>
</comment>
<dbReference type="InterPro" id="IPR005653">
    <property type="entry name" value="OstA-like_N"/>
</dbReference>
<dbReference type="HAMAP" id="MF_01411">
    <property type="entry name" value="LPS_assembly_LptD"/>
    <property type="match status" value="1"/>
</dbReference>
<dbReference type="PANTHER" id="PTHR30189">
    <property type="entry name" value="LPS-ASSEMBLY PROTEIN"/>
    <property type="match status" value="1"/>
</dbReference>
<feature type="domain" description="Organic solvent tolerance-like N-terminal" evidence="5">
    <location>
        <begin position="19"/>
        <end position="91"/>
    </location>
</feature>
<dbReference type="EMBL" id="JAAGBB010000057">
    <property type="protein sequence ID" value="MBR0668463.1"/>
    <property type="molecule type" value="Genomic_DNA"/>
</dbReference>
<feature type="domain" description="LptD C-terminal" evidence="6">
    <location>
        <begin position="270"/>
        <end position="638"/>
    </location>
</feature>
<dbReference type="Pfam" id="PF04453">
    <property type="entry name" value="LptD"/>
    <property type="match status" value="1"/>
</dbReference>
<evidence type="ECO:0000256" key="4">
    <source>
        <dbReference type="HAMAP-Rule" id="MF_01411"/>
    </source>
</evidence>
<evidence type="ECO:0000256" key="2">
    <source>
        <dbReference type="ARBA" id="ARBA00023136"/>
    </source>
</evidence>
<keyword evidence="2 4" id="KW-0472">Membrane</keyword>
<dbReference type="Proteomes" id="UP001196870">
    <property type="component" value="Unassembled WGS sequence"/>
</dbReference>
<comment type="subcellular location">
    <subcellularLocation>
        <location evidence="4">Cell outer membrane</location>
    </subcellularLocation>
</comment>
<dbReference type="Gene3D" id="2.60.450.10">
    <property type="entry name" value="Lipopolysaccharide (LPS) transport protein A like domain"/>
    <property type="match status" value="1"/>
</dbReference>
<comment type="function">
    <text evidence="4">Involved in the assembly of lipopolysaccharide (LPS) at the surface of the outer membrane.</text>
</comment>
<evidence type="ECO:0000259" key="6">
    <source>
        <dbReference type="Pfam" id="PF04453"/>
    </source>
</evidence>
<dbReference type="InterPro" id="IPR050218">
    <property type="entry name" value="LptD"/>
</dbReference>
<evidence type="ECO:0000259" key="5">
    <source>
        <dbReference type="Pfam" id="PF03968"/>
    </source>
</evidence>
<name>A0ABS5F7C1_9PROT</name>
<dbReference type="InterPro" id="IPR020889">
    <property type="entry name" value="LipoPS_assembly_LptD"/>
</dbReference>
<protein>
    <recommendedName>
        <fullName evidence="4">LPS-assembly protein LptD</fullName>
    </recommendedName>
</protein>
<accession>A0ABS5F7C1</accession>
<keyword evidence="3 4" id="KW-0998">Cell outer membrane</keyword>
<comment type="similarity">
    <text evidence="4">Belongs to the LptD family.</text>
</comment>
<comment type="caution">
    <text evidence="4">Lacks conserved residue(s) required for the propagation of feature annotation.</text>
</comment>
<keyword evidence="8" id="KW-1185">Reference proteome</keyword>
<gene>
    <name evidence="4" type="primary">lptD</name>
    <name evidence="7" type="ORF">GXW71_29190</name>
</gene>
<sequence>MPGGRRTGQPSRNEPVTFTANEVEYDRDRALVTARGRVEAWQGDRILRADEFTYDRNTGVATVRGNVQVLEADGQVIFADSAVLSNNMRNAVVEGLRALLAQNGRMAAAGARRTDGTIFDLARVTYSSCNLCQDDPLAPPLWQLRARVATWDQTNRQVRYRDARVEFAGIPLLYTPYLQHPDGSAPRQSGFLSPTFGITRYLGGFLELPYYWAIDESQDLKVSPTISTRQVPNLGLEYRRRFNSGELQVAGSLGYNSGTDDGTESRGFVGHIFSRGRFSLDENWRTGFDFNRASSETYLRTWRYDARRVLSSSAFVEGFWGADGYARIDGRAYQGLSTTDDLSVTPYVLPNTYADYVMRDGIGGTFTIDTWNFAIFRDTGTDTRRASTRMTYELPFVEGVTGSAFTFRAQGDLAQYSYDKLNMAPNFVTGVAGSGTATQANIRMALDWRLPLVRSAGDWGSQMIEPRVQIVTGPNTGSQIRVPNEDSLDFEFTDANLFELNRFVGRDRQEGGTRIDAAMRGAWYFPNGGQVEALAGRSFRIAGDGGPFYTGSGLENRESDWVGRLRLSPVPWLTFLGRTRLDADTGERRFIDASATVTRGPTAVSAGYLFATAAPYLNPVRDREEVSLGVTQRIGQNWRVSASGRYDIGIQRPVSVAASAAYEDECFILEGRFVHRYAVDPTTNSEYASSTLLLIRLTLKTVGDFGFRAI</sequence>
<comment type="subunit">
    <text evidence="4">Component of the lipopolysaccharide transport and assembly complex.</text>
</comment>